<reference evidence="2" key="1">
    <citation type="journal article" date="2014" name="Int. J. Syst. Evol. Microbiol.">
        <title>Complete genome sequence of Corynebacterium casei LMG S-19264T (=DSM 44701T), isolated from a smear-ripened cheese.</title>
        <authorList>
            <consortium name="US DOE Joint Genome Institute (JGI-PGF)"/>
            <person name="Walter F."/>
            <person name="Albersmeier A."/>
            <person name="Kalinowski J."/>
            <person name="Ruckert C."/>
        </authorList>
    </citation>
    <scope>NUCLEOTIDE SEQUENCE</scope>
    <source>
        <strain evidence="2">CGMCC 1.3617</strain>
    </source>
</reference>
<gene>
    <name evidence="2" type="ORF">GCM10011320_17640</name>
</gene>
<organism evidence="2 3">
    <name type="scientific">Neoroseomonas lacus</name>
    <dbReference type="NCBI Taxonomy" id="287609"/>
    <lineage>
        <taxon>Bacteria</taxon>
        <taxon>Pseudomonadati</taxon>
        <taxon>Pseudomonadota</taxon>
        <taxon>Alphaproteobacteria</taxon>
        <taxon>Acetobacterales</taxon>
        <taxon>Acetobacteraceae</taxon>
        <taxon>Neoroseomonas</taxon>
    </lineage>
</organism>
<dbReference type="Pfam" id="PF03928">
    <property type="entry name" value="HbpS-like"/>
    <property type="match status" value="1"/>
</dbReference>
<dbReference type="SUPFAM" id="SSF143744">
    <property type="entry name" value="GlcG-like"/>
    <property type="match status" value="1"/>
</dbReference>
<reference evidence="2" key="2">
    <citation type="submission" date="2020-09" db="EMBL/GenBank/DDBJ databases">
        <authorList>
            <person name="Sun Q."/>
            <person name="Zhou Y."/>
        </authorList>
    </citation>
    <scope>NUCLEOTIDE SEQUENCE</scope>
    <source>
        <strain evidence="2">CGMCC 1.3617</strain>
    </source>
</reference>
<sequence>MKRIMLAATCLAAVTAAPPLRAEDFTTFRVMAPSLALDMAQAALTACRDRGFQVAVAVVDRFGVTQVVLRDTLAGAHTPDTALGKARAAVSFRTPTEELSNITQAGQANSAIRHIPGYIFLGGGVPVESAGSVVGGIGISGAPGGPEDDVCARAGIAAVEDRLLM</sequence>
<dbReference type="AlphaFoldDB" id="A0A917KE99"/>
<proteinExistence type="predicted"/>
<keyword evidence="1" id="KW-0732">Signal</keyword>
<dbReference type="Proteomes" id="UP000661507">
    <property type="component" value="Unassembled WGS sequence"/>
</dbReference>
<name>A0A917KE99_9PROT</name>
<dbReference type="InterPro" id="IPR038084">
    <property type="entry name" value="PduO/GlcC-like_sf"/>
</dbReference>
<dbReference type="InterPro" id="IPR005624">
    <property type="entry name" value="PduO/GlcC-like"/>
</dbReference>
<dbReference type="Gene3D" id="3.30.450.150">
    <property type="entry name" value="Haem-degrading domain"/>
    <property type="match status" value="1"/>
</dbReference>
<feature type="chain" id="PRO_5037755662" description="Heme-binding protein" evidence="1">
    <location>
        <begin position="23"/>
        <end position="165"/>
    </location>
</feature>
<dbReference type="PANTHER" id="PTHR34309:SF10">
    <property type="entry name" value="SLR1406 PROTEIN"/>
    <property type="match status" value="1"/>
</dbReference>
<evidence type="ECO:0000313" key="2">
    <source>
        <dbReference type="EMBL" id="GGJ11019.1"/>
    </source>
</evidence>
<accession>A0A917KE99</accession>
<dbReference type="EMBL" id="BMKW01000004">
    <property type="protein sequence ID" value="GGJ11019.1"/>
    <property type="molecule type" value="Genomic_DNA"/>
</dbReference>
<comment type="caution">
    <text evidence="2">The sequence shown here is derived from an EMBL/GenBank/DDBJ whole genome shotgun (WGS) entry which is preliminary data.</text>
</comment>
<dbReference type="RefSeq" id="WP_188966679.1">
    <property type="nucleotide sequence ID" value="NZ_BMKW01000004.1"/>
</dbReference>
<feature type="signal peptide" evidence="1">
    <location>
        <begin position="1"/>
        <end position="22"/>
    </location>
</feature>
<evidence type="ECO:0000256" key="1">
    <source>
        <dbReference type="SAM" id="SignalP"/>
    </source>
</evidence>
<evidence type="ECO:0000313" key="3">
    <source>
        <dbReference type="Proteomes" id="UP000661507"/>
    </source>
</evidence>
<protein>
    <recommendedName>
        <fullName evidence="4">Heme-binding protein</fullName>
    </recommendedName>
</protein>
<keyword evidence="3" id="KW-1185">Reference proteome</keyword>
<dbReference type="PANTHER" id="PTHR34309">
    <property type="entry name" value="SLR1406 PROTEIN"/>
    <property type="match status" value="1"/>
</dbReference>
<evidence type="ECO:0008006" key="4">
    <source>
        <dbReference type="Google" id="ProtNLM"/>
    </source>
</evidence>
<dbReference type="InterPro" id="IPR052517">
    <property type="entry name" value="GlcG_carb_metab_protein"/>
</dbReference>